<organism evidence="4">
    <name type="scientific">Trichomonas gallinae</name>
    <dbReference type="NCBI Taxonomy" id="56777"/>
    <lineage>
        <taxon>Eukaryota</taxon>
        <taxon>Metamonada</taxon>
        <taxon>Parabasalia</taxon>
        <taxon>Trichomonadida</taxon>
        <taxon>Trichomonadidae</taxon>
        <taxon>Trichomonas</taxon>
    </lineage>
</organism>
<keyword evidence="3" id="KW-0804">Transcription</keyword>
<dbReference type="Gene3D" id="3.30.310.10">
    <property type="entry name" value="TATA-Binding Protein"/>
    <property type="match status" value="2"/>
</dbReference>
<proteinExistence type="evidence at transcript level"/>
<dbReference type="InterPro" id="IPR012295">
    <property type="entry name" value="TBP_dom_sf"/>
</dbReference>
<evidence type="ECO:0000256" key="1">
    <source>
        <dbReference type="ARBA" id="ARBA00005560"/>
    </source>
</evidence>
<dbReference type="CDD" id="cd00652">
    <property type="entry name" value="TBP_TLF"/>
    <property type="match status" value="1"/>
</dbReference>
<dbReference type="PANTHER" id="PTHR10126">
    <property type="entry name" value="TATA-BOX BINDING PROTEIN"/>
    <property type="match status" value="1"/>
</dbReference>
<keyword evidence="2" id="KW-0238">DNA-binding</keyword>
<dbReference type="EMBL" id="OR478969">
    <property type="protein sequence ID" value="WNS68460.1"/>
    <property type="molecule type" value="mRNA"/>
</dbReference>
<evidence type="ECO:0000256" key="3">
    <source>
        <dbReference type="ARBA" id="ARBA00023163"/>
    </source>
</evidence>
<evidence type="ECO:0000256" key="2">
    <source>
        <dbReference type="ARBA" id="ARBA00023125"/>
    </source>
</evidence>
<dbReference type="GO" id="GO:0006352">
    <property type="term" value="P:DNA-templated transcription initiation"/>
    <property type="evidence" value="ECO:0007669"/>
    <property type="project" value="InterPro"/>
</dbReference>
<dbReference type="InterPro" id="IPR000814">
    <property type="entry name" value="TBP"/>
</dbReference>
<dbReference type="SUPFAM" id="SSF55945">
    <property type="entry name" value="TATA-box binding protein-like"/>
    <property type="match status" value="2"/>
</dbReference>
<gene>
    <name evidence="4" type="primary">TBP</name>
</gene>
<evidence type="ECO:0000313" key="4">
    <source>
        <dbReference type="EMBL" id="WNS68460.1"/>
    </source>
</evidence>
<protein>
    <submittedName>
        <fullName evidence="4">TATA-box binding protein</fullName>
    </submittedName>
</protein>
<dbReference type="PRINTS" id="PR00686">
    <property type="entry name" value="TIFACTORIID"/>
</dbReference>
<comment type="similarity">
    <text evidence="1">Belongs to the TBP family.</text>
</comment>
<accession>A0AA96S3B3</accession>
<dbReference type="GO" id="GO:0003677">
    <property type="term" value="F:DNA binding"/>
    <property type="evidence" value="ECO:0007669"/>
    <property type="project" value="UniProtKB-KW"/>
</dbReference>
<dbReference type="Pfam" id="PF00352">
    <property type="entry name" value="TBP"/>
    <property type="match status" value="2"/>
</dbReference>
<reference evidence="4" key="1">
    <citation type="submission" date="2023-08" db="EMBL/GenBank/DDBJ databases">
        <title>Selection of suitable reference gene for gene expression studies in Trichomonas gallinae under various biotic and abiotic stress conditions.</title>
        <authorList>
            <person name="Haiming C."/>
        </authorList>
    </citation>
    <scope>NUCLEOTIDE SEQUENCE</scope>
</reference>
<sequence>MEASSFFDKDGSFKEINLDDAESVKWYSQLEENGNEVVSSIDGIESMKPKVVNVIGVAQYDQSDFDLISIAQAVRNAEYKPKRMKAVIVRIREPKATGLIFTNGKINIVGCKSIEDSKRAAKKFGKLLVQILGTNVKLIDFKISSIVAVVNAQFNIQIGAIAVADGHSKFCDYRPDRFAGLVYRLVQPKVTMLIFQSGSIILNAKSVDDLDYASEWVYPILQNFKKQTTEQIRQAEDSKYNS</sequence>
<dbReference type="AlphaFoldDB" id="A0AA96S3B3"/>
<name>A0AA96S3B3_9EUKA</name>